<proteinExistence type="predicted"/>
<accession>A0A9J6B749</accession>
<evidence type="ECO:0008006" key="4">
    <source>
        <dbReference type="Google" id="ProtNLM"/>
    </source>
</evidence>
<dbReference type="Proteomes" id="UP000824120">
    <property type="component" value="Chromosome 1"/>
</dbReference>
<feature type="compositionally biased region" description="Polar residues" evidence="1">
    <location>
        <begin position="164"/>
        <end position="176"/>
    </location>
</feature>
<evidence type="ECO:0000313" key="3">
    <source>
        <dbReference type="Proteomes" id="UP000824120"/>
    </source>
</evidence>
<comment type="caution">
    <text evidence="2">The sequence shown here is derived from an EMBL/GenBank/DDBJ whole genome shotgun (WGS) entry which is preliminary data.</text>
</comment>
<gene>
    <name evidence="2" type="ORF">H5410_004229</name>
</gene>
<name>A0A9J6B749_SOLCO</name>
<dbReference type="InterPro" id="IPR036875">
    <property type="entry name" value="Znf_CCHC_sf"/>
</dbReference>
<feature type="region of interest" description="Disordered" evidence="1">
    <location>
        <begin position="157"/>
        <end position="176"/>
    </location>
</feature>
<keyword evidence="3" id="KW-1185">Reference proteome</keyword>
<dbReference type="PANTHER" id="PTHR33054:SF12">
    <property type="entry name" value="ZINC KNUCKLE FAMILY PROTEIN"/>
    <property type="match status" value="1"/>
</dbReference>
<evidence type="ECO:0000313" key="2">
    <source>
        <dbReference type="EMBL" id="KAG5632512.1"/>
    </source>
</evidence>
<sequence>MELPENCLEHWKAKFIDGLPLLFAERVKKTLQISQGAIPYSTYTYGRLIGACTQEGINFLVYQIQEKQTKHKDSRDSNSGKPHRKKRSREERRAHCKSNRFTKNRSRQELAKIKCYKYGKFGHIAPNCRPEKLKTLELEEDMHDKICILLYTSGSESGYDDYSESGSKTNKPKTSGNTQSATIDACKCRGDICSCENNEFYKLQSQFEDMNINTITSDNVIELLKEVPYNTLLNNILSKQHVVIRDTSFDDLKGEIEQLKQEIKSLKQNQIICDHRLTQIESANNKGKNIVDENTLAKSINIDPKQNIFLGMMQINHLYPPIILGTPFINALYPFTSMKPRY</sequence>
<dbReference type="SUPFAM" id="SSF57756">
    <property type="entry name" value="Retrovirus zinc finger-like domains"/>
    <property type="match status" value="1"/>
</dbReference>
<dbReference type="EMBL" id="JACXVP010000001">
    <property type="protein sequence ID" value="KAG5632512.1"/>
    <property type="molecule type" value="Genomic_DNA"/>
</dbReference>
<dbReference type="GO" id="GO:0003676">
    <property type="term" value="F:nucleic acid binding"/>
    <property type="evidence" value="ECO:0007669"/>
    <property type="project" value="InterPro"/>
</dbReference>
<reference evidence="2 3" key="1">
    <citation type="submission" date="2020-09" db="EMBL/GenBank/DDBJ databases">
        <title>De no assembly of potato wild relative species, Solanum commersonii.</title>
        <authorList>
            <person name="Cho K."/>
        </authorList>
    </citation>
    <scope>NUCLEOTIDE SEQUENCE [LARGE SCALE GENOMIC DNA]</scope>
    <source>
        <strain evidence="2">LZ3.2</strain>
        <tissue evidence="2">Leaf</tissue>
    </source>
</reference>
<dbReference type="GO" id="GO:0008270">
    <property type="term" value="F:zinc ion binding"/>
    <property type="evidence" value="ECO:0007669"/>
    <property type="project" value="InterPro"/>
</dbReference>
<dbReference type="AlphaFoldDB" id="A0A9J6B749"/>
<organism evidence="2 3">
    <name type="scientific">Solanum commersonii</name>
    <name type="common">Commerson's wild potato</name>
    <name type="synonym">Commerson's nightshade</name>
    <dbReference type="NCBI Taxonomy" id="4109"/>
    <lineage>
        <taxon>Eukaryota</taxon>
        <taxon>Viridiplantae</taxon>
        <taxon>Streptophyta</taxon>
        <taxon>Embryophyta</taxon>
        <taxon>Tracheophyta</taxon>
        <taxon>Spermatophyta</taxon>
        <taxon>Magnoliopsida</taxon>
        <taxon>eudicotyledons</taxon>
        <taxon>Gunneridae</taxon>
        <taxon>Pentapetalae</taxon>
        <taxon>asterids</taxon>
        <taxon>lamiids</taxon>
        <taxon>Solanales</taxon>
        <taxon>Solanaceae</taxon>
        <taxon>Solanoideae</taxon>
        <taxon>Solaneae</taxon>
        <taxon>Solanum</taxon>
    </lineage>
</organism>
<dbReference type="PANTHER" id="PTHR33054">
    <property type="entry name" value="CCHC-TYPE DOMAIN-CONTAINING PROTEIN"/>
    <property type="match status" value="1"/>
</dbReference>
<protein>
    <recommendedName>
        <fullName evidence="4">Zinc knuckle family protein</fullName>
    </recommendedName>
</protein>
<feature type="region of interest" description="Disordered" evidence="1">
    <location>
        <begin position="70"/>
        <end position="98"/>
    </location>
</feature>
<evidence type="ECO:0000256" key="1">
    <source>
        <dbReference type="SAM" id="MobiDB-lite"/>
    </source>
</evidence>